<protein>
    <submittedName>
        <fullName evidence="1">Uncharacterized protein</fullName>
    </submittedName>
</protein>
<accession>A0ABV0XKG6</accession>
<proteinExistence type="predicted"/>
<comment type="caution">
    <text evidence="1">The sequence shown here is derived from an EMBL/GenBank/DDBJ whole genome shotgun (WGS) entry which is preliminary data.</text>
</comment>
<name>A0ABV0XKG6_9TELE</name>
<gene>
    <name evidence="1" type="ORF">AMECASPLE_035603</name>
</gene>
<dbReference type="EMBL" id="JAHRIP010005348">
    <property type="protein sequence ID" value="MEQ2281959.1"/>
    <property type="molecule type" value="Genomic_DNA"/>
</dbReference>
<evidence type="ECO:0000313" key="1">
    <source>
        <dbReference type="EMBL" id="MEQ2281959.1"/>
    </source>
</evidence>
<organism evidence="1 2">
    <name type="scientific">Ameca splendens</name>
    <dbReference type="NCBI Taxonomy" id="208324"/>
    <lineage>
        <taxon>Eukaryota</taxon>
        <taxon>Metazoa</taxon>
        <taxon>Chordata</taxon>
        <taxon>Craniata</taxon>
        <taxon>Vertebrata</taxon>
        <taxon>Euteleostomi</taxon>
        <taxon>Actinopterygii</taxon>
        <taxon>Neopterygii</taxon>
        <taxon>Teleostei</taxon>
        <taxon>Neoteleostei</taxon>
        <taxon>Acanthomorphata</taxon>
        <taxon>Ovalentaria</taxon>
        <taxon>Atherinomorphae</taxon>
        <taxon>Cyprinodontiformes</taxon>
        <taxon>Goodeidae</taxon>
        <taxon>Ameca</taxon>
    </lineage>
</organism>
<dbReference type="Proteomes" id="UP001469553">
    <property type="component" value="Unassembled WGS sequence"/>
</dbReference>
<keyword evidence="2" id="KW-1185">Reference proteome</keyword>
<sequence length="101" mass="11295">MLRFPFILLELATSKRWRSLLQRVAKQRPVEQASTSSSTPVIFKILPTSFISSMDYLQHHHSQQLQEFGSNFATSALLFPARPRSAPLTAFTLATTGLAGF</sequence>
<reference evidence="1 2" key="1">
    <citation type="submission" date="2021-06" db="EMBL/GenBank/DDBJ databases">
        <authorList>
            <person name="Palmer J.M."/>
        </authorList>
    </citation>
    <scope>NUCLEOTIDE SEQUENCE [LARGE SCALE GENOMIC DNA]</scope>
    <source>
        <strain evidence="1 2">AS_MEX2019</strain>
        <tissue evidence="1">Muscle</tissue>
    </source>
</reference>
<evidence type="ECO:0000313" key="2">
    <source>
        <dbReference type="Proteomes" id="UP001469553"/>
    </source>
</evidence>